<dbReference type="InterPro" id="IPR046342">
    <property type="entry name" value="CBS_dom_sf"/>
</dbReference>
<feature type="non-terminal residue" evidence="3">
    <location>
        <position position="1"/>
    </location>
</feature>
<dbReference type="PANTHER" id="PTHR48108">
    <property type="entry name" value="CBS DOMAIN-CONTAINING PROTEIN CBSX2, CHLOROPLASTIC"/>
    <property type="match status" value="1"/>
</dbReference>
<evidence type="ECO:0000256" key="1">
    <source>
        <dbReference type="ARBA" id="ARBA00022737"/>
    </source>
</evidence>
<organism evidence="3">
    <name type="scientific">mine drainage metagenome</name>
    <dbReference type="NCBI Taxonomy" id="410659"/>
    <lineage>
        <taxon>unclassified sequences</taxon>
        <taxon>metagenomes</taxon>
        <taxon>ecological metagenomes</taxon>
    </lineage>
</organism>
<evidence type="ECO:0000259" key="2">
    <source>
        <dbReference type="PROSITE" id="PS51371"/>
    </source>
</evidence>
<dbReference type="PANTHER" id="PTHR48108:SF26">
    <property type="entry name" value="CBS DOMAIN-CONTAINING PROTEIN DDB_G0289609"/>
    <property type="match status" value="1"/>
</dbReference>
<sequence>FSSRLVKDITMGSTFPIWEKTPLSVAYYTMRYSGTFANPVLDSDGNFKGLITDRDLFDKIDLISTIKRNNPGIDMDEDPWTWSGIRNVASYFIETNQIKLPSETIESILIRDPVVAYSNESIGSVAKKMKDGNFNHLPVLDGPSRLTGMLYDLDLMGVFNV</sequence>
<dbReference type="EMBL" id="AUZX01007519">
    <property type="protein sequence ID" value="EQD59104.1"/>
    <property type="molecule type" value="Genomic_DNA"/>
</dbReference>
<dbReference type="InterPro" id="IPR051462">
    <property type="entry name" value="CBS_domain-containing"/>
</dbReference>
<dbReference type="SUPFAM" id="SSF54631">
    <property type="entry name" value="CBS-domain pair"/>
    <property type="match status" value="1"/>
</dbReference>
<dbReference type="AlphaFoldDB" id="T1C1H2"/>
<dbReference type="Pfam" id="PF00571">
    <property type="entry name" value="CBS"/>
    <property type="match status" value="2"/>
</dbReference>
<dbReference type="SMART" id="SM00116">
    <property type="entry name" value="CBS"/>
    <property type="match status" value="1"/>
</dbReference>
<dbReference type="PROSITE" id="PS51371">
    <property type="entry name" value="CBS"/>
    <property type="match status" value="1"/>
</dbReference>
<reference evidence="3" key="1">
    <citation type="submission" date="2013-08" db="EMBL/GenBank/DDBJ databases">
        <authorList>
            <person name="Mendez C."/>
            <person name="Richter M."/>
            <person name="Ferrer M."/>
            <person name="Sanchez J."/>
        </authorList>
    </citation>
    <scope>NUCLEOTIDE SEQUENCE</scope>
</reference>
<dbReference type="Gene3D" id="3.10.580.10">
    <property type="entry name" value="CBS-domain"/>
    <property type="match status" value="1"/>
</dbReference>
<comment type="caution">
    <text evidence="3">The sequence shown here is derived from an EMBL/GenBank/DDBJ whole genome shotgun (WGS) entry which is preliminary data.</text>
</comment>
<name>T1C1H2_9ZZZZ</name>
<accession>T1C1H2</accession>
<dbReference type="InterPro" id="IPR000644">
    <property type="entry name" value="CBS_dom"/>
</dbReference>
<feature type="domain" description="CBS" evidence="2">
    <location>
        <begin position="109"/>
        <end position="161"/>
    </location>
</feature>
<protein>
    <submittedName>
        <fullName evidence="3">CBS domain-containing protein</fullName>
    </submittedName>
</protein>
<reference evidence="3" key="2">
    <citation type="journal article" date="2014" name="ISME J.">
        <title>Microbial stratification in low pH oxic and suboxic macroscopic growths along an acid mine drainage.</title>
        <authorList>
            <person name="Mendez-Garcia C."/>
            <person name="Mesa V."/>
            <person name="Sprenger R.R."/>
            <person name="Richter M."/>
            <person name="Diez M.S."/>
            <person name="Solano J."/>
            <person name="Bargiela R."/>
            <person name="Golyshina O.V."/>
            <person name="Manteca A."/>
            <person name="Ramos J.L."/>
            <person name="Gallego J.R."/>
            <person name="Llorente I."/>
            <person name="Martins Dos Santos V.A."/>
            <person name="Jensen O.N."/>
            <person name="Pelaez A.I."/>
            <person name="Sanchez J."/>
            <person name="Ferrer M."/>
        </authorList>
    </citation>
    <scope>NUCLEOTIDE SEQUENCE</scope>
</reference>
<proteinExistence type="predicted"/>
<keyword evidence="1" id="KW-0677">Repeat</keyword>
<gene>
    <name evidence="3" type="ORF">B1A_10549</name>
</gene>
<evidence type="ECO:0000313" key="3">
    <source>
        <dbReference type="EMBL" id="EQD59104.1"/>
    </source>
</evidence>